<organism evidence="2 3">
    <name type="scientific">Phaeosphaeria nodorum (strain SN15 / ATCC MYA-4574 / FGSC 10173)</name>
    <name type="common">Glume blotch fungus</name>
    <name type="synonym">Parastagonospora nodorum</name>
    <dbReference type="NCBI Taxonomy" id="321614"/>
    <lineage>
        <taxon>Eukaryota</taxon>
        <taxon>Fungi</taxon>
        <taxon>Dikarya</taxon>
        <taxon>Ascomycota</taxon>
        <taxon>Pezizomycotina</taxon>
        <taxon>Dothideomycetes</taxon>
        <taxon>Pleosporomycetidae</taxon>
        <taxon>Pleosporales</taxon>
        <taxon>Pleosporineae</taxon>
        <taxon>Phaeosphaeriaceae</taxon>
        <taxon>Parastagonospora</taxon>
    </lineage>
</organism>
<dbReference type="KEGG" id="pno:SNOG_13414"/>
<name>A0A7U2IA13_PHANO</name>
<keyword evidence="1" id="KW-0175">Coiled coil</keyword>
<evidence type="ECO:0000313" key="2">
    <source>
        <dbReference type="EMBL" id="QRD05995.1"/>
    </source>
</evidence>
<evidence type="ECO:0000256" key="1">
    <source>
        <dbReference type="SAM" id="Coils"/>
    </source>
</evidence>
<sequence>MPTDEHGQTHAGTIGLFDDADEYAATALSSERRERRELELQIRRLGRRADRQHRKAVRAAEGKTKLPSWLAKIFRIDEKPSDDCDRTITFTEEWIVVRRPVTPEPEYTAQDIDPVDSLWLRECGMVRVKSDDAGGCHIVPKSSVQKSD</sequence>
<feature type="coiled-coil region" evidence="1">
    <location>
        <begin position="28"/>
        <end position="55"/>
    </location>
</feature>
<protein>
    <submittedName>
        <fullName evidence="2">Uncharacterized protein</fullName>
    </submittedName>
</protein>
<gene>
    <name evidence="2" type="ORF">JI435_134140</name>
</gene>
<dbReference type="RefSeq" id="XP_001803626.1">
    <property type="nucleotide sequence ID" value="XM_001803574.1"/>
</dbReference>
<reference evidence="3" key="1">
    <citation type="journal article" date="2021" name="BMC Genomics">
        <title>Chromosome-level genome assembly and manually-curated proteome of model necrotroph Parastagonospora nodorum Sn15 reveals a genome-wide trove of candidate effector homologs, and redundancy of virulence-related functions within an accessory chromosome.</title>
        <authorList>
            <person name="Bertazzoni S."/>
            <person name="Jones D.A.B."/>
            <person name="Phan H.T."/>
            <person name="Tan K.-C."/>
            <person name="Hane J.K."/>
        </authorList>
    </citation>
    <scope>NUCLEOTIDE SEQUENCE [LARGE SCALE GENOMIC DNA]</scope>
    <source>
        <strain evidence="3">SN15 / ATCC MYA-4574 / FGSC 10173)</strain>
    </source>
</reference>
<dbReference type="VEuPathDB" id="FungiDB:JI435_134140"/>
<dbReference type="EMBL" id="CP069041">
    <property type="protein sequence ID" value="QRD05995.1"/>
    <property type="molecule type" value="Genomic_DNA"/>
</dbReference>
<dbReference type="AlphaFoldDB" id="A0A7U2IA13"/>
<dbReference type="Proteomes" id="UP000663193">
    <property type="component" value="Chromosome 19"/>
</dbReference>
<proteinExistence type="predicted"/>
<dbReference type="OMA" id="AHEMHQV"/>
<dbReference type="OrthoDB" id="3755201at2759"/>
<evidence type="ECO:0000313" key="3">
    <source>
        <dbReference type="Proteomes" id="UP000663193"/>
    </source>
</evidence>
<accession>A0A7U2IA13</accession>
<keyword evidence="3" id="KW-1185">Reference proteome</keyword>